<dbReference type="EMBL" id="CAJFDH010000004">
    <property type="protein sequence ID" value="CAD5219416.1"/>
    <property type="molecule type" value="Genomic_DNA"/>
</dbReference>
<keyword evidence="3" id="KW-1185">Reference proteome</keyword>
<protein>
    <recommendedName>
        <fullName evidence="4">Dynactin subunit 2</fullName>
    </recommendedName>
</protein>
<organism evidence="2 3">
    <name type="scientific">Bursaphelenchus okinawaensis</name>
    <dbReference type="NCBI Taxonomy" id="465554"/>
    <lineage>
        <taxon>Eukaryota</taxon>
        <taxon>Metazoa</taxon>
        <taxon>Ecdysozoa</taxon>
        <taxon>Nematoda</taxon>
        <taxon>Chromadorea</taxon>
        <taxon>Rhabditida</taxon>
        <taxon>Tylenchina</taxon>
        <taxon>Tylenchomorpha</taxon>
        <taxon>Aphelenchoidea</taxon>
        <taxon>Aphelenchoididae</taxon>
        <taxon>Bursaphelenchus</taxon>
    </lineage>
</organism>
<comment type="caution">
    <text evidence="2">The sequence shown here is derived from an EMBL/GenBank/DDBJ whole genome shotgun (WGS) entry which is preliminary data.</text>
</comment>
<evidence type="ECO:0008006" key="4">
    <source>
        <dbReference type="Google" id="ProtNLM"/>
    </source>
</evidence>
<evidence type="ECO:0000313" key="2">
    <source>
        <dbReference type="EMBL" id="CAD5219416.1"/>
    </source>
</evidence>
<feature type="coiled-coil region" evidence="1">
    <location>
        <begin position="261"/>
        <end position="295"/>
    </location>
</feature>
<name>A0A811KWN0_9BILA</name>
<dbReference type="Proteomes" id="UP000614601">
    <property type="component" value="Unassembled WGS sequence"/>
</dbReference>
<evidence type="ECO:0000313" key="3">
    <source>
        <dbReference type="Proteomes" id="UP000614601"/>
    </source>
</evidence>
<sequence length="312" mass="35673">MVIKKPVITVYESDPITVEKEVVEKRFVSNVANDSPRMNLSPDDSVQNIDTNFSDFVEKFNRVMLHESEKGYQSYPSDSILTSKPASQRLSELEEEVLELEKELETNSDFEITSEHLNSLKKLVENAKLNMNKTVTAYESEAKQRKQLPEETVGPSDIALLSERVSRIITRLGADTNNSNAFLRPLSLMVEELLVRLESFTTQSKAEINTELTATLTQLQEFNKNSANESHQKVNELHDILQKWNTECQVLPQLLKHLRRCAKLSEHAEDMLRNAENLSQTFEESQKLLQNLSASNSFQNTVTELEKIQKML</sequence>
<dbReference type="AlphaFoldDB" id="A0A811KWN0"/>
<keyword evidence="1" id="KW-0175">Coiled coil</keyword>
<dbReference type="OrthoDB" id="4977at2759"/>
<evidence type="ECO:0000256" key="1">
    <source>
        <dbReference type="SAM" id="Coils"/>
    </source>
</evidence>
<gene>
    <name evidence="2" type="ORF">BOKJ2_LOCUS8433</name>
</gene>
<feature type="coiled-coil region" evidence="1">
    <location>
        <begin position="83"/>
        <end position="110"/>
    </location>
</feature>
<accession>A0A811KWN0</accession>
<dbReference type="EMBL" id="CAJFCW020000004">
    <property type="protein sequence ID" value="CAG9112504.1"/>
    <property type="molecule type" value="Genomic_DNA"/>
</dbReference>
<reference evidence="2" key="1">
    <citation type="submission" date="2020-09" db="EMBL/GenBank/DDBJ databases">
        <authorList>
            <person name="Kikuchi T."/>
        </authorList>
    </citation>
    <scope>NUCLEOTIDE SEQUENCE</scope>
    <source>
        <strain evidence="2">SH1</strain>
    </source>
</reference>
<proteinExistence type="predicted"/>
<dbReference type="Proteomes" id="UP000783686">
    <property type="component" value="Unassembled WGS sequence"/>
</dbReference>